<name>A0A812KNY3_9DINO</name>
<dbReference type="AlphaFoldDB" id="A0A812KNY3"/>
<evidence type="ECO:0000256" key="7">
    <source>
        <dbReference type="RuleBase" id="RU079119"/>
    </source>
</evidence>
<accession>A0A812KNY3</accession>
<dbReference type="EC" id="2.3.1.225" evidence="7"/>
<dbReference type="InterPro" id="IPR039859">
    <property type="entry name" value="PFA4/ZDH16/20/ERF2-like"/>
</dbReference>
<feature type="transmembrane region" description="Helical" evidence="7">
    <location>
        <begin position="227"/>
        <end position="252"/>
    </location>
</feature>
<keyword evidence="10" id="KW-1185">Reference proteome</keyword>
<feature type="domain" description="Palmitoyltransferase DHHC" evidence="8">
    <location>
        <begin position="138"/>
        <end position="263"/>
    </location>
</feature>
<keyword evidence="3 7" id="KW-0812">Transmembrane</keyword>
<reference evidence="9" key="1">
    <citation type="submission" date="2021-02" db="EMBL/GenBank/DDBJ databases">
        <authorList>
            <person name="Dougan E. K."/>
            <person name="Rhodes N."/>
            <person name="Thang M."/>
            <person name="Chan C."/>
        </authorList>
    </citation>
    <scope>NUCLEOTIDE SEQUENCE</scope>
</reference>
<evidence type="ECO:0000256" key="3">
    <source>
        <dbReference type="ARBA" id="ARBA00022692"/>
    </source>
</evidence>
<dbReference type="PROSITE" id="PS50216">
    <property type="entry name" value="DHHC"/>
    <property type="match status" value="1"/>
</dbReference>
<proteinExistence type="inferred from homology"/>
<feature type="transmembrane region" description="Helical" evidence="7">
    <location>
        <begin position="86"/>
        <end position="105"/>
    </location>
</feature>
<comment type="domain">
    <text evidence="7">The DHHC domain is required for palmitoyltransferase activity.</text>
</comment>
<evidence type="ECO:0000256" key="2">
    <source>
        <dbReference type="ARBA" id="ARBA00022679"/>
    </source>
</evidence>
<organism evidence="9 10">
    <name type="scientific">Symbiodinium natans</name>
    <dbReference type="NCBI Taxonomy" id="878477"/>
    <lineage>
        <taxon>Eukaryota</taxon>
        <taxon>Sar</taxon>
        <taxon>Alveolata</taxon>
        <taxon>Dinophyceae</taxon>
        <taxon>Suessiales</taxon>
        <taxon>Symbiodiniaceae</taxon>
        <taxon>Symbiodinium</taxon>
    </lineage>
</organism>
<sequence>MGFGASGSATKESGFLCIRPRRLARQCLRCFAPCCNLALDCVDVALRVIGPLFVLLALTLICFVMYTFFTVLIPYRADSGTASIQLLLEMALGCFLLVNIFYNYAMATCLSPGEPPDFPGEVLESKDAELGGDYAPAPKQCHKCLKLKPPRAHHCSVCKRCVLKMDHHCPWINNCVGFNNYRYFCLFMLFLAMGCLYYAFLGYSLFLQTMVPARKRTVRLKFEDVQCVTLSWLISVCIFCALCLLGGFHMYLVLTNQTTIEFHLNMAGRQIARKRGEVHRNPYDLGMSRNFQQVFGPNRFLGFLWLLPYVARRPTSSGLEYPTVSDFRA</sequence>
<evidence type="ECO:0000256" key="1">
    <source>
        <dbReference type="ARBA" id="ARBA00004141"/>
    </source>
</evidence>
<dbReference type="OrthoDB" id="331948at2759"/>
<feature type="transmembrane region" description="Helical" evidence="7">
    <location>
        <begin position="181"/>
        <end position="206"/>
    </location>
</feature>
<comment type="similarity">
    <text evidence="7">Belongs to the DHHC palmitoyltransferase family.</text>
</comment>
<feature type="transmembrane region" description="Helical" evidence="7">
    <location>
        <begin position="52"/>
        <end position="74"/>
    </location>
</feature>
<evidence type="ECO:0000256" key="5">
    <source>
        <dbReference type="ARBA" id="ARBA00023136"/>
    </source>
</evidence>
<dbReference type="Proteomes" id="UP000604046">
    <property type="component" value="Unassembled WGS sequence"/>
</dbReference>
<dbReference type="EMBL" id="CAJNDS010000779">
    <property type="protein sequence ID" value="CAE7233286.1"/>
    <property type="molecule type" value="Genomic_DNA"/>
</dbReference>
<dbReference type="GO" id="GO:0016020">
    <property type="term" value="C:membrane"/>
    <property type="evidence" value="ECO:0007669"/>
    <property type="project" value="UniProtKB-SubCell"/>
</dbReference>
<keyword evidence="5 7" id="KW-0472">Membrane</keyword>
<gene>
    <name evidence="9" type="primary">PAT16</name>
    <name evidence="9" type="ORF">SNAT2548_LOCUS9736</name>
</gene>
<dbReference type="GO" id="GO:0019706">
    <property type="term" value="F:protein-cysteine S-palmitoyltransferase activity"/>
    <property type="evidence" value="ECO:0007669"/>
    <property type="project" value="UniProtKB-EC"/>
</dbReference>
<protein>
    <recommendedName>
        <fullName evidence="7">Palmitoyltransferase</fullName>
        <ecNumber evidence="7">2.3.1.225</ecNumber>
    </recommendedName>
</protein>
<evidence type="ECO:0000313" key="10">
    <source>
        <dbReference type="Proteomes" id="UP000604046"/>
    </source>
</evidence>
<dbReference type="PANTHER" id="PTHR12246">
    <property type="entry name" value="PALMITOYLTRANSFERASE ZDHHC16"/>
    <property type="match status" value="1"/>
</dbReference>
<evidence type="ECO:0000256" key="6">
    <source>
        <dbReference type="ARBA" id="ARBA00023315"/>
    </source>
</evidence>
<dbReference type="Pfam" id="PF01529">
    <property type="entry name" value="DHHC"/>
    <property type="match status" value="1"/>
</dbReference>
<comment type="caution">
    <text evidence="9">The sequence shown here is derived from an EMBL/GenBank/DDBJ whole genome shotgun (WGS) entry which is preliminary data.</text>
</comment>
<evidence type="ECO:0000313" key="9">
    <source>
        <dbReference type="EMBL" id="CAE7233286.1"/>
    </source>
</evidence>
<dbReference type="InterPro" id="IPR001594">
    <property type="entry name" value="Palmitoyltrfase_DHHC"/>
</dbReference>
<keyword evidence="2 7" id="KW-0808">Transferase</keyword>
<comment type="catalytic activity">
    <reaction evidence="7">
        <text>L-cysteinyl-[protein] + hexadecanoyl-CoA = S-hexadecanoyl-L-cysteinyl-[protein] + CoA</text>
        <dbReference type="Rhea" id="RHEA:36683"/>
        <dbReference type="Rhea" id="RHEA-COMP:10131"/>
        <dbReference type="Rhea" id="RHEA-COMP:11032"/>
        <dbReference type="ChEBI" id="CHEBI:29950"/>
        <dbReference type="ChEBI" id="CHEBI:57287"/>
        <dbReference type="ChEBI" id="CHEBI:57379"/>
        <dbReference type="ChEBI" id="CHEBI:74151"/>
        <dbReference type="EC" id="2.3.1.225"/>
    </reaction>
</comment>
<evidence type="ECO:0000256" key="4">
    <source>
        <dbReference type="ARBA" id="ARBA00022989"/>
    </source>
</evidence>
<comment type="subcellular location">
    <subcellularLocation>
        <location evidence="1">Membrane</location>
        <topology evidence="1">Multi-pass membrane protein</topology>
    </subcellularLocation>
</comment>
<evidence type="ECO:0000259" key="8">
    <source>
        <dbReference type="Pfam" id="PF01529"/>
    </source>
</evidence>
<keyword evidence="4 7" id="KW-1133">Transmembrane helix</keyword>
<keyword evidence="6 7" id="KW-0012">Acyltransferase</keyword>